<keyword evidence="15" id="KW-1185">Reference proteome</keyword>
<evidence type="ECO:0000256" key="1">
    <source>
        <dbReference type="ARBA" id="ARBA00022475"/>
    </source>
</evidence>
<dbReference type="Proteomes" id="UP001500037">
    <property type="component" value="Unassembled WGS sequence"/>
</dbReference>
<keyword evidence="2 10" id="KW-0645">Protease</keyword>
<evidence type="ECO:0000313" key="15">
    <source>
        <dbReference type="Proteomes" id="UP001500037"/>
    </source>
</evidence>
<keyword evidence="1" id="KW-1003">Cell membrane</keyword>
<comment type="cofactor">
    <cofactor evidence="10">
        <name>Zn(2+)</name>
        <dbReference type="ChEBI" id="CHEBI:29105"/>
    </cofactor>
    <text evidence="10">Binds 1 zinc ion per subunit.</text>
</comment>
<feature type="region of interest" description="Disordered" evidence="11">
    <location>
        <begin position="367"/>
        <end position="389"/>
    </location>
</feature>
<evidence type="ECO:0000256" key="4">
    <source>
        <dbReference type="ARBA" id="ARBA00022723"/>
    </source>
</evidence>
<evidence type="ECO:0000313" key="14">
    <source>
        <dbReference type="EMBL" id="GAA1223594.1"/>
    </source>
</evidence>
<accession>A0ABN1VWJ6</accession>
<reference evidence="14 15" key="1">
    <citation type="journal article" date="2019" name="Int. J. Syst. Evol. Microbiol.">
        <title>The Global Catalogue of Microorganisms (GCM) 10K type strain sequencing project: providing services to taxonomists for standard genome sequencing and annotation.</title>
        <authorList>
            <consortium name="The Broad Institute Genomics Platform"/>
            <consortium name="The Broad Institute Genome Sequencing Center for Infectious Disease"/>
            <person name="Wu L."/>
            <person name="Ma J."/>
        </authorList>
    </citation>
    <scope>NUCLEOTIDE SEQUENCE [LARGE SCALE GENOMIC DNA]</scope>
    <source>
        <strain evidence="14 15">JCM 13004</strain>
    </source>
</reference>
<evidence type="ECO:0000256" key="12">
    <source>
        <dbReference type="SAM" id="Phobius"/>
    </source>
</evidence>
<evidence type="ECO:0000256" key="11">
    <source>
        <dbReference type="SAM" id="MobiDB-lite"/>
    </source>
</evidence>
<dbReference type="PANTHER" id="PTHR43221">
    <property type="entry name" value="PROTEASE HTPX"/>
    <property type="match status" value="1"/>
</dbReference>
<evidence type="ECO:0000256" key="8">
    <source>
        <dbReference type="ARBA" id="ARBA00023049"/>
    </source>
</evidence>
<feature type="transmembrane region" description="Helical" evidence="12">
    <location>
        <begin position="262"/>
        <end position="282"/>
    </location>
</feature>
<dbReference type="PANTHER" id="PTHR43221:SF2">
    <property type="entry name" value="PROTEASE HTPX HOMOLOG"/>
    <property type="match status" value="1"/>
</dbReference>
<evidence type="ECO:0000256" key="5">
    <source>
        <dbReference type="ARBA" id="ARBA00022801"/>
    </source>
</evidence>
<evidence type="ECO:0000256" key="10">
    <source>
        <dbReference type="RuleBase" id="RU003983"/>
    </source>
</evidence>
<feature type="compositionally biased region" description="Basic and acidic residues" evidence="11">
    <location>
        <begin position="367"/>
        <end position="376"/>
    </location>
</feature>
<feature type="domain" description="Peptidase M48" evidence="13">
    <location>
        <begin position="147"/>
        <end position="367"/>
    </location>
</feature>
<evidence type="ECO:0000259" key="13">
    <source>
        <dbReference type="Pfam" id="PF01435"/>
    </source>
</evidence>
<dbReference type="RefSeq" id="WP_344440114.1">
    <property type="nucleotide sequence ID" value="NZ_BAAALF010000012.1"/>
</dbReference>
<keyword evidence="9 12" id="KW-0472">Membrane</keyword>
<keyword evidence="7 12" id="KW-1133">Transmembrane helix</keyword>
<sequence length="434" mass="47394">MSETVSALTRACPQCTAPIAVDPRFTDWCPACEWNLAPAPTPGAPRRGERARSRDRARVERLYAVLAARPAASDRHRSAAWAAAMLLATLVHLSTLAVLAGSLRLVLTGSTGLRVLGVLGLGVTWLLRPRFGRWSAHDPAELTREQAPVLHGVVDQVARALGTRGPDRIRVNGLYNASYGPVGPHRRVRLTLGLPLWTALTTDERLALLGHELGHGRNGDARRGLWLDLASRTLVAWYLLLTPGRGDAFLVRSSRTAASDRIAALLLGLLAQPVRLLVFVLARLTERSSQQAEYLADERAAVVASSAAAGGMLTKLMLGDSARARIQQQRTTAQRGGRAGRQETGPEQVEAFWTGLREYLESVPPAERERRSRLSAREMSAVDTEHPPSHLRVRMRAERPERSAAVRVDAAQWLAIEAELAPARQRVGRLLLGR</sequence>
<keyword evidence="8 10" id="KW-0482">Metalloprotease</keyword>
<proteinExistence type="inferred from homology"/>
<keyword evidence="3 12" id="KW-0812">Transmembrane</keyword>
<dbReference type="InterPro" id="IPR050083">
    <property type="entry name" value="HtpX_protease"/>
</dbReference>
<dbReference type="EMBL" id="BAAALF010000012">
    <property type="protein sequence ID" value="GAA1223594.1"/>
    <property type="molecule type" value="Genomic_DNA"/>
</dbReference>
<name>A0ABN1VWJ6_9ACTN</name>
<evidence type="ECO:0000256" key="3">
    <source>
        <dbReference type="ARBA" id="ARBA00022692"/>
    </source>
</evidence>
<dbReference type="Gene3D" id="3.30.2010.10">
    <property type="entry name" value="Metalloproteases ('zincins'), catalytic domain"/>
    <property type="match status" value="1"/>
</dbReference>
<evidence type="ECO:0000256" key="7">
    <source>
        <dbReference type="ARBA" id="ARBA00022989"/>
    </source>
</evidence>
<feature type="transmembrane region" description="Helical" evidence="12">
    <location>
        <begin position="105"/>
        <end position="127"/>
    </location>
</feature>
<dbReference type="InterPro" id="IPR001915">
    <property type="entry name" value="Peptidase_M48"/>
</dbReference>
<organism evidence="14 15">
    <name type="scientific">Kitasatospora nipponensis</name>
    <dbReference type="NCBI Taxonomy" id="258049"/>
    <lineage>
        <taxon>Bacteria</taxon>
        <taxon>Bacillati</taxon>
        <taxon>Actinomycetota</taxon>
        <taxon>Actinomycetes</taxon>
        <taxon>Kitasatosporales</taxon>
        <taxon>Streptomycetaceae</taxon>
        <taxon>Kitasatospora</taxon>
    </lineage>
</organism>
<dbReference type="CDD" id="cd07328">
    <property type="entry name" value="M48_Ste24p_like"/>
    <property type="match status" value="1"/>
</dbReference>
<gene>
    <name evidence="14" type="ORF">GCM10009665_12350</name>
</gene>
<evidence type="ECO:0000256" key="9">
    <source>
        <dbReference type="ARBA" id="ARBA00023136"/>
    </source>
</evidence>
<comment type="caution">
    <text evidence="14">The sequence shown here is derived from an EMBL/GenBank/DDBJ whole genome shotgun (WGS) entry which is preliminary data.</text>
</comment>
<evidence type="ECO:0000256" key="6">
    <source>
        <dbReference type="ARBA" id="ARBA00022833"/>
    </source>
</evidence>
<keyword evidence="6 10" id="KW-0862">Zinc</keyword>
<keyword evidence="4" id="KW-0479">Metal-binding</keyword>
<feature type="transmembrane region" description="Helical" evidence="12">
    <location>
        <begin position="79"/>
        <end position="99"/>
    </location>
</feature>
<protein>
    <recommendedName>
        <fullName evidence="13">Peptidase M48 domain-containing protein</fullName>
    </recommendedName>
</protein>
<evidence type="ECO:0000256" key="2">
    <source>
        <dbReference type="ARBA" id="ARBA00022670"/>
    </source>
</evidence>
<dbReference type="Pfam" id="PF01435">
    <property type="entry name" value="Peptidase_M48"/>
    <property type="match status" value="1"/>
</dbReference>
<keyword evidence="5 10" id="KW-0378">Hydrolase</keyword>
<comment type="similarity">
    <text evidence="10">Belongs to the peptidase M48 family.</text>
</comment>